<evidence type="ECO:0000259" key="2">
    <source>
        <dbReference type="PROSITE" id="PS50011"/>
    </source>
</evidence>
<dbReference type="InterPro" id="IPR000719">
    <property type="entry name" value="Prot_kinase_dom"/>
</dbReference>
<feature type="compositionally biased region" description="Basic residues" evidence="1">
    <location>
        <begin position="878"/>
        <end position="887"/>
    </location>
</feature>
<feature type="domain" description="Protein kinase" evidence="2">
    <location>
        <begin position="515"/>
        <end position="780"/>
    </location>
</feature>
<dbReference type="GO" id="GO:0004674">
    <property type="term" value="F:protein serine/threonine kinase activity"/>
    <property type="evidence" value="ECO:0007669"/>
    <property type="project" value="TreeGrafter"/>
</dbReference>
<dbReference type="InterPro" id="IPR011009">
    <property type="entry name" value="Kinase-like_dom_sf"/>
</dbReference>
<proteinExistence type="predicted"/>
<dbReference type="InterPro" id="IPR001245">
    <property type="entry name" value="Ser-Thr/Tyr_kinase_cat_dom"/>
</dbReference>
<dbReference type="GO" id="GO:0005524">
    <property type="term" value="F:ATP binding"/>
    <property type="evidence" value="ECO:0007669"/>
    <property type="project" value="InterPro"/>
</dbReference>
<name>A0AAD7NXF7_9AGAR</name>
<protein>
    <recommendedName>
        <fullName evidence="2">Protein kinase domain-containing protein</fullName>
    </recommendedName>
</protein>
<dbReference type="PANTHER" id="PTHR44329">
    <property type="entry name" value="SERINE/THREONINE-PROTEIN KINASE TNNI3K-RELATED"/>
    <property type="match status" value="1"/>
</dbReference>
<dbReference type="PROSITE" id="PS00108">
    <property type="entry name" value="PROTEIN_KINASE_ST"/>
    <property type="match status" value="1"/>
</dbReference>
<dbReference type="SUPFAM" id="SSF56112">
    <property type="entry name" value="Protein kinase-like (PK-like)"/>
    <property type="match status" value="1"/>
</dbReference>
<sequence>MPPLEWANACQALDSLQPRTGPGTTRLRPLDPLISQPRLRFIAWLLIMALPRMNDDGFDWEKIEHSIFDWAKLIAIPESATSCQHCKISHLLPLWIKMMRQVYELDHLRLIPWNQECYCWESCIASARASRLRHVDLDTDSQNHVLYELVVPPWPLICWVAFRTLVPNGTVHAFLDILRTADQDLLEWDDDDNSYIFAALQEVGEPWPYPQLWARYMVEIDLPTWLQIRTMTWTTDRVRSPYEGGADMGIRLIALTLKHTPTSIIGLTNICVTLEDILIPLNIDLESEFDQLLPAITDIGKQSIRADFTSKEFWARQNLEIWLSACEKNLVQAVWNTPNMSVLSRLRYMAFVLETGGPVFENLTMYTYCLIIQQKKGRYSRRILKQFWESVMAAQNDDQFARCCSECDTVFQFLRQSVKMYPQSAHQIALSVYEKMNRDIPRITAALVVYLQEPASSDGFLTAREGVAQGSLNLLQDLLDLDTFLIVKPLICKALVQLARASGLHPRCFSITGLQKIGQQVAGGGFGDIWKGVIRGQVVSVKIMRIFQEQEVAAALKEFSREALIWRQLCHPNLLPFFGLYYLDNRLCLVSPWMENGNIMQFLSKQSPTIGHRLSLILDVALGLRYLHEQNVVHGDLKAINILVTPSGKACICDFGLASIVNEITLRLNSTTTTAKGGTARYYAPELFQENKKHFASDVYALACVASEILSGKVPFHDAPNDMAVMFKILQGEHPTRPLSCSGTAQLDSLWKLLQHCWHGQAQMRPSAPEIVERLVAPSIGATIISSAMDWDDKFTCKFRRSLQDRPLLPSVNQIEHKLFGEEVAQACKECFPDSAFTELQEKKSTPHRVRFAWDTVKRRREDLEETPDSEEGNSHPGAKRLRRTEM</sequence>
<dbReference type="InterPro" id="IPR051681">
    <property type="entry name" value="Ser/Thr_Kinases-Pseudokinases"/>
</dbReference>
<feature type="region of interest" description="Disordered" evidence="1">
    <location>
        <begin position="861"/>
        <end position="887"/>
    </location>
</feature>
<gene>
    <name evidence="3" type="ORF">B0H16DRAFT_1405717</name>
</gene>
<dbReference type="PROSITE" id="PS50011">
    <property type="entry name" value="PROTEIN_KINASE_DOM"/>
    <property type="match status" value="1"/>
</dbReference>
<keyword evidence="4" id="KW-1185">Reference proteome</keyword>
<accession>A0AAD7NXF7</accession>
<dbReference type="SMART" id="SM00220">
    <property type="entry name" value="S_TKc"/>
    <property type="match status" value="1"/>
</dbReference>
<evidence type="ECO:0000313" key="3">
    <source>
        <dbReference type="EMBL" id="KAJ7779207.1"/>
    </source>
</evidence>
<dbReference type="Proteomes" id="UP001215598">
    <property type="component" value="Unassembled WGS sequence"/>
</dbReference>
<evidence type="ECO:0000313" key="4">
    <source>
        <dbReference type="Proteomes" id="UP001215598"/>
    </source>
</evidence>
<organism evidence="3 4">
    <name type="scientific">Mycena metata</name>
    <dbReference type="NCBI Taxonomy" id="1033252"/>
    <lineage>
        <taxon>Eukaryota</taxon>
        <taxon>Fungi</taxon>
        <taxon>Dikarya</taxon>
        <taxon>Basidiomycota</taxon>
        <taxon>Agaricomycotina</taxon>
        <taxon>Agaricomycetes</taxon>
        <taxon>Agaricomycetidae</taxon>
        <taxon>Agaricales</taxon>
        <taxon>Marasmiineae</taxon>
        <taxon>Mycenaceae</taxon>
        <taxon>Mycena</taxon>
    </lineage>
</organism>
<dbReference type="EMBL" id="JARKIB010000006">
    <property type="protein sequence ID" value="KAJ7779207.1"/>
    <property type="molecule type" value="Genomic_DNA"/>
</dbReference>
<dbReference type="AlphaFoldDB" id="A0AAD7NXF7"/>
<evidence type="ECO:0000256" key="1">
    <source>
        <dbReference type="SAM" id="MobiDB-lite"/>
    </source>
</evidence>
<dbReference type="Gene3D" id="1.10.510.10">
    <property type="entry name" value="Transferase(Phosphotransferase) domain 1"/>
    <property type="match status" value="1"/>
</dbReference>
<dbReference type="InterPro" id="IPR008271">
    <property type="entry name" value="Ser/Thr_kinase_AS"/>
</dbReference>
<reference evidence="3" key="1">
    <citation type="submission" date="2023-03" db="EMBL/GenBank/DDBJ databases">
        <title>Massive genome expansion in bonnet fungi (Mycena s.s.) driven by repeated elements and novel gene families across ecological guilds.</title>
        <authorList>
            <consortium name="Lawrence Berkeley National Laboratory"/>
            <person name="Harder C.B."/>
            <person name="Miyauchi S."/>
            <person name="Viragh M."/>
            <person name="Kuo A."/>
            <person name="Thoen E."/>
            <person name="Andreopoulos B."/>
            <person name="Lu D."/>
            <person name="Skrede I."/>
            <person name="Drula E."/>
            <person name="Henrissat B."/>
            <person name="Morin E."/>
            <person name="Kohler A."/>
            <person name="Barry K."/>
            <person name="LaButti K."/>
            <person name="Morin E."/>
            <person name="Salamov A."/>
            <person name="Lipzen A."/>
            <person name="Mereny Z."/>
            <person name="Hegedus B."/>
            <person name="Baldrian P."/>
            <person name="Stursova M."/>
            <person name="Weitz H."/>
            <person name="Taylor A."/>
            <person name="Grigoriev I.V."/>
            <person name="Nagy L.G."/>
            <person name="Martin F."/>
            <person name="Kauserud H."/>
        </authorList>
    </citation>
    <scope>NUCLEOTIDE SEQUENCE</scope>
    <source>
        <strain evidence="3">CBHHK182m</strain>
    </source>
</reference>
<comment type="caution">
    <text evidence="3">The sequence shown here is derived from an EMBL/GenBank/DDBJ whole genome shotgun (WGS) entry which is preliminary data.</text>
</comment>
<dbReference type="Pfam" id="PF07714">
    <property type="entry name" value="PK_Tyr_Ser-Thr"/>
    <property type="match status" value="1"/>
</dbReference>